<sequence>METQSVNLLGTPSKQAAVSKVMVVVRVRPFLPREITARNGNSKSCVFLLGHQDNDSSDEVSVHLKDPNTSRNECYRLDSFFDQEDDNVRRIFYREVNSLIPGIFHGFNATVFAYGATGTGSGKTYTMQGTEEHPGLMPLAMSTILSICQSTGYIAEISYYEVYMDRCYDLLEVKPEEISVSDDKDARSSEGPVPGAY</sequence>
<keyword evidence="1" id="KW-0505">Motor protein</keyword>
<comment type="caution">
    <text evidence="2">Lacks conserved residue(s) required for the propagation of feature annotation.</text>
</comment>
<dbReference type="GO" id="GO:0007052">
    <property type="term" value="P:mitotic spindle organization"/>
    <property type="evidence" value="ECO:0007669"/>
    <property type="project" value="TreeGrafter"/>
</dbReference>
<protein>
    <recommendedName>
        <fullName evidence="3">Kinesin motor domain-containing protein</fullName>
    </recommendedName>
</protein>
<evidence type="ECO:0000313" key="4">
    <source>
        <dbReference type="EMBL" id="GMI69771.1"/>
    </source>
</evidence>
<dbReference type="InterPro" id="IPR027417">
    <property type="entry name" value="P-loop_NTPase"/>
</dbReference>
<dbReference type="Gene3D" id="3.40.850.10">
    <property type="entry name" value="Kinesin motor domain"/>
    <property type="match status" value="1"/>
</dbReference>
<accession>A0A9W7LMX0</accession>
<evidence type="ECO:0000259" key="3">
    <source>
        <dbReference type="PROSITE" id="PS50067"/>
    </source>
</evidence>
<dbReference type="Pfam" id="PF00225">
    <property type="entry name" value="Kinesin"/>
    <property type="match status" value="1"/>
</dbReference>
<dbReference type="SUPFAM" id="SSF52540">
    <property type="entry name" value="P-loop containing nucleoside triphosphate hydrolases"/>
    <property type="match status" value="1"/>
</dbReference>
<dbReference type="PROSITE" id="PS50067">
    <property type="entry name" value="KINESIN_MOTOR_2"/>
    <property type="match status" value="1"/>
</dbReference>
<organism evidence="4 5">
    <name type="scientific">Hibiscus trionum</name>
    <name type="common">Flower of an hour</name>
    <dbReference type="NCBI Taxonomy" id="183268"/>
    <lineage>
        <taxon>Eukaryota</taxon>
        <taxon>Viridiplantae</taxon>
        <taxon>Streptophyta</taxon>
        <taxon>Embryophyta</taxon>
        <taxon>Tracheophyta</taxon>
        <taxon>Spermatophyta</taxon>
        <taxon>Magnoliopsida</taxon>
        <taxon>eudicotyledons</taxon>
        <taxon>Gunneridae</taxon>
        <taxon>Pentapetalae</taxon>
        <taxon>rosids</taxon>
        <taxon>malvids</taxon>
        <taxon>Malvales</taxon>
        <taxon>Malvaceae</taxon>
        <taxon>Malvoideae</taxon>
        <taxon>Hibiscus</taxon>
    </lineage>
</organism>
<dbReference type="InterPro" id="IPR001752">
    <property type="entry name" value="Kinesin_motor_dom"/>
</dbReference>
<evidence type="ECO:0000256" key="2">
    <source>
        <dbReference type="PROSITE-ProRule" id="PRU00283"/>
    </source>
</evidence>
<reference evidence="4" key="1">
    <citation type="submission" date="2023-05" db="EMBL/GenBank/DDBJ databases">
        <title>Genome and transcriptome analyses reveal genes involved in the formation of fine ridges on petal epidermal cells in Hibiscus trionum.</title>
        <authorList>
            <person name="Koshimizu S."/>
            <person name="Masuda S."/>
            <person name="Ishii T."/>
            <person name="Shirasu K."/>
            <person name="Hoshino A."/>
            <person name="Arita M."/>
        </authorList>
    </citation>
    <scope>NUCLEOTIDE SEQUENCE</scope>
    <source>
        <strain evidence="4">Hamamatsu line</strain>
    </source>
</reference>
<dbReference type="SMART" id="SM00129">
    <property type="entry name" value="KISc"/>
    <property type="match status" value="1"/>
</dbReference>
<comment type="caution">
    <text evidence="4">The sequence shown here is derived from an EMBL/GenBank/DDBJ whole genome shotgun (WGS) entry which is preliminary data.</text>
</comment>
<dbReference type="AlphaFoldDB" id="A0A9W7LMX0"/>
<keyword evidence="5" id="KW-1185">Reference proteome</keyword>
<dbReference type="GO" id="GO:0008017">
    <property type="term" value="F:microtubule binding"/>
    <property type="evidence" value="ECO:0007669"/>
    <property type="project" value="InterPro"/>
</dbReference>
<dbReference type="GO" id="GO:0007018">
    <property type="term" value="P:microtubule-based movement"/>
    <property type="evidence" value="ECO:0007669"/>
    <property type="project" value="InterPro"/>
</dbReference>
<feature type="domain" description="Kinesin motor" evidence="3">
    <location>
        <begin position="20"/>
        <end position="197"/>
    </location>
</feature>
<dbReference type="Proteomes" id="UP001165190">
    <property type="component" value="Unassembled WGS sequence"/>
</dbReference>
<evidence type="ECO:0000256" key="1">
    <source>
        <dbReference type="ARBA" id="ARBA00023175"/>
    </source>
</evidence>
<dbReference type="EMBL" id="BSYR01000007">
    <property type="protein sequence ID" value="GMI69771.1"/>
    <property type="molecule type" value="Genomic_DNA"/>
</dbReference>
<dbReference type="PANTHER" id="PTHR47969:SF9">
    <property type="entry name" value="KINESIN-LIKE PROTEIN"/>
    <property type="match status" value="1"/>
</dbReference>
<dbReference type="OrthoDB" id="3176171at2759"/>
<proteinExistence type="inferred from homology"/>
<dbReference type="GO" id="GO:0005524">
    <property type="term" value="F:ATP binding"/>
    <property type="evidence" value="ECO:0007669"/>
    <property type="project" value="InterPro"/>
</dbReference>
<comment type="similarity">
    <text evidence="2">Belongs to the TRAFAC class myosin-kinesin ATPase superfamily. Kinesin family.</text>
</comment>
<gene>
    <name evidence="4" type="ORF">HRI_000646400</name>
</gene>
<name>A0A9W7LMX0_HIBTR</name>
<dbReference type="GO" id="GO:0003777">
    <property type="term" value="F:microtubule motor activity"/>
    <property type="evidence" value="ECO:0007669"/>
    <property type="project" value="InterPro"/>
</dbReference>
<dbReference type="InterPro" id="IPR027640">
    <property type="entry name" value="Kinesin-like_fam"/>
</dbReference>
<dbReference type="GO" id="GO:0051231">
    <property type="term" value="P:spindle elongation"/>
    <property type="evidence" value="ECO:0007669"/>
    <property type="project" value="TreeGrafter"/>
</dbReference>
<dbReference type="PANTHER" id="PTHR47969">
    <property type="entry name" value="CHROMOSOME-ASSOCIATED KINESIN KIF4A-RELATED"/>
    <property type="match status" value="1"/>
</dbReference>
<evidence type="ECO:0000313" key="5">
    <source>
        <dbReference type="Proteomes" id="UP001165190"/>
    </source>
</evidence>
<dbReference type="GO" id="GO:0005875">
    <property type="term" value="C:microtubule associated complex"/>
    <property type="evidence" value="ECO:0007669"/>
    <property type="project" value="TreeGrafter"/>
</dbReference>
<dbReference type="InterPro" id="IPR036961">
    <property type="entry name" value="Kinesin_motor_dom_sf"/>
</dbReference>